<keyword evidence="1" id="KW-0812">Transmembrane</keyword>
<evidence type="ECO:0000256" key="1">
    <source>
        <dbReference type="SAM" id="Phobius"/>
    </source>
</evidence>
<sequence length="123" mass="13698">GSILQPESMSGDKVLLKIPTPNSPLNYISMNHLLSSTFWVPHPTLAAQVLPVAPQATALCPGPFAINFLFGSFLSTIIIIRISFPITWHFTTLLHCSLGGRESPWQELDENIYLQKLVFCQDF</sequence>
<proteinExistence type="predicted"/>
<keyword evidence="3" id="KW-1185">Reference proteome</keyword>
<reference evidence="2" key="1">
    <citation type="submission" date="2025-08" db="UniProtKB">
        <authorList>
            <consortium name="Ensembl"/>
        </authorList>
    </citation>
    <scope>IDENTIFICATION</scope>
</reference>
<feature type="transmembrane region" description="Helical" evidence="1">
    <location>
        <begin position="64"/>
        <end position="84"/>
    </location>
</feature>
<keyword evidence="1" id="KW-0472">Membrane</keyword>
<dbReference type="Proteomes" id="UP000694380">
    <property type="component" value="Unplaced"/>
</dbReference>
<dbReference type="AlphaFoldDB" id="A0A8C3IX78"/>
<evidence type="ECO:0000313" key="2">
    <source>
        <dbReference type="Ensembl" id="ENSCPBP00000040507.1"/>
    </source>
</evidence>
<evidence type="ECO:0000313" key="3">
    <source>
        <dbReference type="Proteomes" id="UP000694380"/>
    </source>
</evidence>
<reference evidence="2" key="2">
    <citation type="submission" date="2025-09" db="UniProtKB">
        <authorList>
            <consortium name="Ensembl"/>
        </authorList>
    </citation>
    <scope>IDENTIFICATION</scope>
</reference>
<organism evidence="2 3">
    <name type="scientific">Chrysemys picta bellii</name>
    <name type="common">Western painted turtle</name>
    <name type="synonym">Emys bellii</name>
    <dbReference type="NCBI Taxonomy" id="8478"/>
    <lineage>
        <taxon>Eukaryota</taxon>
        <taxon>Metazoa</taxon>
        <taxon>Chordata</taxon>
        <taxon>Craniata</taxon>
        <taxon>Vertebrata</taxon>
        <taxon>Euteleostomi</taxon>
        <taxon>Archelosauria</taxon>
        <taxon>Testudinata</taxon>
        <taxon>Testudines</taxon>
        <taxon>Cryptodira</taxon>
        <taxon>Durocryptodira</taxon>
        <taxon>Testudinoidea</taxon>
        <taxon>Emydidae</taxon>
        <taxon>Chrysemys</taxon>
    </lineage>
</organism>
<keyword evidence="1" id="KW-1133">Transmembrane helix</keyword>
<name>A0A8C3IX78_CHRPI</name>
<dbReference type="Ensembl" id="ENSCPBT00000047450.1">
    <property type="protein sequence ID" value="ENSCPBP00000040507.1"/>
    <property type="gene ID" value="ENSCPBG00000027839.1"/>
</dbReference>
<protein>
    <submittedName>
        <fullName evidence="2">Uncharacterized protein</fullName>
    </submittedName>
</protein>
<accession>A0A8C3IX78</accession>